<comment type="caution">
    <text evidence="3">The sequence shown here is derived from an EMBL/GenBank/DDBJ whole genome shotgun (WGS) entry which is preliminary data.</text>
</comment>
<feature type="signal peptide" evidence="2">
    <location>
        <begin position="1"/>
        <end position="17"/>
    </location>
</feature>
<sequence length="104" mass="11772">MLFMSLLLSDATKLCQAALQNKKMHQAKQTPVFLPANHQKKTPTYKTSKPTNKKQQTPKQHIQTIMTTVYYCQPTTGKSTSERANKPFSQPTNKTKITSESTNQ</sequence>
<evidence type="ECO:0000313" key="4">
    <source>
        <dbReference type="Proteomes" id="UP001482620"/>
    </source>
</evidence>
<evidence type="ECO:0000256" key="2">
    <source>
        <dbReference type="SAM" id="SignalP"/>
    </source>
</evidence>
<reference evidence="3 4" key="1">
    <citation type="submission" date="2021-06" db="EMBL/GenBank/DDBJ databases">
        <authorList>
            <person name="Palmer J.M."/>
        </authorList>
    </citation>
    <scope>NUCLEOTIDE SEQUENCE [LARGE SCALE GENOMIC DNA]</scope>
    <source>
        <strain evidence="4">if_2019</strain>
        <tissue evidence="3">Muscle</tissue>
    </source>
</reference>
<proteinExistence type="predicted"/>
<keyword evidence="4" id="KW-1185">Reference proteome</keyword>
<keyword evidence="2" id="KW-0732">Signal</keyword>
<evidence type="ECO:0000313" key="3">
    <source>
        <dbReference type="EMBL" id="MEQ2222745.1"/>
    </source>
</evidence>
<feature type="compositionally biased region" description="Low complexity" evidence="1">
    <location>
        <begin position="44"/>
        <end position="60"/>
    </location>
</feature>
<accession>A0ABV0SQ86</accession>
<organism evidence="3 4">
    <name type="scientific">Ilyodon furcidens</name>
    <name type="common">goldbreast splitfin</name>
    <dbReference type="NCBI Taxonomy" id="33524"/>
    <lineage>
        <taxon>Eukaryota</taxon>
        <taxon>Metazoa</taxon>
        <taxon>Chordata</taxon>
        <taxon>Craniata</taxon>
        <taxon>Vertebrata</taxon>
        <taxon>Euteleostomi</taxon>
        <taxon>Actinopterygii</taxon>
        <taxon>Neopterygii</taxon>
        <taxon>Teleostei</taxon>
        <taxon>Neoteleostei</taxon>
        <taxon>Acanthomorphata</taxon>
        <taxon>Ovalentaria</taxon>
        <taxon>Atherinomorphae</taxon>
        <taxon>Cyprinodontiformes</taxon>
        <taxon>Goodeidae</taxon>
        <taxon>Ilyodon</taxon>
    </lineage>
</organism>
<feature type="compositionally biased region" description="Polar residues" evidence="1">
    <location>
        <begin position="87"/>
        <end position="104"/>
    </location>
</feature>
<protein>
    <recommendedName>
        <fullName evidence="5">Secreted protein</fullName>
    </recommendedName>
</protein>
<gene>
    <name evidence="3" type="ORF">ILYODFUR_029535</name>
</gene>
<evidence type="ECO:0008006" key="5">
    <source>
        <dbReference type="Google" id="ProtNLM"/>
    </source>
</evidence>
<evidence type="ECO:0000256" key="1">
    <source>
        <dbReference type="SAM" id="MobiDB-lite"/>
    </source>
</evidence>
<dbReference type="Proteomes" id="UP001482620">
    <property type="component" value="Unassembled WGS sequence"/>
</dbReference>
<dbReference type="EMBL" id="JAHRIQ010004214">
    <property type="protein sequence ID" value="MEQ2222745.1"/>
    <property type="molecule type" value="Genomic_DNA"/>
</dbReference>
<name>A0ABV0SQ86_9TELE</name>
<feature type="region of interest" description="Disordered" evidence="1">
    <location>
        <begin position="26"/>
        <end position="60"/>
    </location>
</feature>
<feature type="chain" id="PRO_5046631849" description="Secreted protein" evidence="2">
    <location>
        <begin position="18"/>
        <end position="104"/>
    </location>
</feature>
<feature type="region of interest" description="Disordered" evidence="1">
    <location>
        <begin position="76"/>
        <end position="104"/>
    </location>
</feature>